<dbReference type="GeneID" id="25741165"/>
<dbReference type="Gene3D" id="1.10.10.2220">
    <property type="match status" value="1"/>
</dbReference>
<dbReference type="EMBL" id="KK101777">
    <property type="protein sequence ID" value="KIY99673.1"/>
    <property type="molecule type" value="Genomic_DNA"/>
</dbReference>
<sequence>MRARVLRLISKRDNWRCISVKVIARASVLQHSKHKVISIEEHTHDGGRRDAGPGPAGSNTVVALPGDADGLKRYLVNELEGVGPATAEKIVEAFGVEALGQVLSGADCASRLAQEAGVRPNLAEDIARQWKRKIEFYGERELAAMIRLTADIHLTPKRVDAVRAKFGSAVAAMEAFSINPWGAARSAGLSWLAGEQVAEALGREPGSKDRGREALVHALGLAGNDGHTGLPWRELMQETLDLMRTTGRPWPEDAAPLAGCAGQLRKAGRLVVERPDSLAQTEGGLPWDTAERRDALRRQAAEKIHPDDW</sequence>
<dbReference type="RefSeq" id="XP_013898693.1">
    <property type="nucleotide sequence ID" value="XM_014043239.1"/>
</dbReference>
<keyword evidence="1" id="KW-0378">Hydrolase</keyword>
<evidence type="ECO:0000313" key="2">
    <source>
        <dbReference type="Proteomes" id="UP000054498"/>
    </source>
</evidence>
<dbReference type="Proteomes" id="UP000054498">
    <property type="component" value="Unassembled WGS sequence"/>
</dbReference>
<gene>
    <name evidence="1" type="ORF">MNEG_8289</name>
</gene>
<evidence type="ECO:0000313" key="1">
    <source>
        <dbReference type="EMBL" id="KIY99673.1"/>
    </source>
</evidence>
<dbReference type="EC" id="3.1.11.5" evidence="1"/>
<keyword evidence="2" id="KW-1185">Reference proteome</keyword>
<dbReference type="STRING" id="145388.A0A0D2KWQ6"/>
<organism evidence="1 2">
    <name type="scientific">Monoraphidium neglectum</name>
    <dbReference type="NCBI Taxonomy" id="145388"/>
    <lineage>
        <taxon>Eukaryota</taxon>
        <taxon>Viridiplantae</taxon>
        <taxon>Chlorophyta</taxon>
        <taxon>core chlorophytes</taxon>
        <taxon>Chlorophyceae</taxon>
        <taxon>CS clade</taxon>
        <taxon>Sphaeropleales</taxon>
        <taxon>Selenastraceae</taxon>
        <taxon>Monoraphidium</taxon>
    </lineage>
</organism>
<dbReference type="KEGG" id="mng:MNEG_8289"/>
<protein>
    <submittedName>
        <fullName evidence="1">Exodeoxyribonuclease V alpha subunit</fullName>
        <ecNumber evidence="1">3.1.11.5</ecNumber>
    </submittedName>
</protein>
<accession>A0A0D2KWQ6</accession>
<proteinExistence type="predicted"/>
<name>A0A0D2KWQ6_9CHLO</name>
<dbReference type="GO" id="GO:0008854">
    <property type="term" value="F:exodeoxyribonuclease V activity"/>
    <property type="evidence" value="ECO:0007669"/>
    <property type="project" value="UniProtKB-EC"/>
</dbReference>
<reference evidence="1 2" key="1">
    <citation type="journal article" date="2013" name="BMC Genomics">
        <title>Reconstruction of the lipid metabolism for the microalga Monoraphidium neglectum from its genome sequence reveals characteristics suitable for biofuel production.</title>
        <authorList>
            <person name="Bogen C."/>
            <person name="Al-Dilaimi A."/>
            <person name="Albersmeier A."/>
            <person name="Wichmann J."/>
            <person name="Grundmann M."/>
            <person name="Rupp O."/>
            <person name="Lauersen K.J."/>
            <person name="Blifernez-Klassen O."/>
            <person name="Kalinowski J."/>
            <person name="Goesmann A."/>
            <person name="Mussgnug J.H."/>
            <person name="Kruse O."/>
        </authorList>
    </citation>
    <scope>NUCLEOTIDE SEQUENCE [LARGE SCALE GENOMIC DNA]</scope>
    <source>
        <strain evidence="1 2">SAG 48.87</strain>
    </source>
</reference>
<dbReference type="AlphaFoldDB" id="A0A0D2KWQ6"/>